<evidence type="ECO:0000313" key="13">
    <source>
        <dbReference type="Proteomes" id="UP000452141"/>
    </source>
</evidence>
<sequence>MADSKASFKDKLAQGIGKFAGSRFVRSIIDAGYGVIPFTIVGAIFLILTVLPQAFPIPGFATLYANTLGKFSNMFTVVYNANMGILALIFGGTFTYSYTKIYQAEEKLNVNPLNAVFMFMMAMFITVPQMKMVNGSIQFVQSLKADNIIGGGIAVSASGITRIGSSGLFTAIVMGWLTVQIYRFTIKHNWQIKMPDVVPAGVSNSFSSLIPGLCVALVVVVIDLIFIAMGTDIYNVLYIPFSFVANIANTWWGVLIIFFLIHFLWWFGIHGANIMSSFYTPIALSNMAANVKGAHLFFAGDPSNAFVILGGSGATLGMAIWLATRAKSTQLKEIGKVELVPAFFNINEPLLFGLPIVYNVNLFVPFIGAPMVCSMTTYAAFAIGFLPKIIVQQPWPTPVGLGGYIATVSWRGAVVAILNLIIAFLIWYPFIKRYDNKLLKQEEAQKAAEANA</sequence>
<proteinExistence type="predicted"/>
<dbReference type="GO" id="GO:1901264">
    <property type="term" value="P:carbohydrate derivative transport"/>
    <property type="evidence" value="ECO:0007669"/>
    <property type="project" value="TreeGrafter"/>
</dbReference>
<protein>
    <recommendedName>
        <fullName evidence="9">Permease IIC component</fullName>
    </recommendedName>
</protein>
<keyword evidence="4 9" id="KW-0762">Sugar transport</keyword>
<reference evidence="12 13" key="1">
    <citation type="submission" date="2019-08" db="EMBL/GenBank/DDBJ databases">
        <title>In-depth cultivation of the pig gut microbiome towards novel bacterial diversity and tailored functional studies.</title>
        <authorList>
            <person name="Wylensek D."/>
            <person name="Hitch T.C.A."/>
            <person name="Clavel T."/>
        </authorList>
    </citation>
    <scope>NUCLEOTIDE SEQUENCE [LARGE SCALE GENOMIC DNA]</scope>
    <source>
        <strain evidence="12 13">WCA-470BD-2E</strain>
    </source>
</reference>
<evidence type="ECO:0000256" key="3">
    <source>
        <dbReference type="ARBA" id="ARBA00022475"/>
    </source>
</evidence>
<feature type="transmembrane region" description="Helical" evidence="10">
    <location>
        <begin position="75"/>
        <end position="96"/>
    </location>
</feature>
<evidence type="ECO:0000256" key="1">
    <source>
        <dbReference type="ARBA" id="ARBA00004651"/>
    </source>
</evidence>
<evidence type="ECO:0000256" key="2">
    <source>
        <dbReference type="ARBA" id="ARBA00022448"/>
    </source>
</evidence>
<keyword evidence="7 10" id="KW-1133">Transmembrane helix</keyword>
<evidence type="ECO:0000256" key="9">
    <source>
        <dbReference type="PIRNR" id="PIRNR006351"/>
    </source>
</evidence>
<comment type="function">
    <text evidence="9">The phosphoenolpyruvate-dependent sugar phosphotransferase system (PTS), a major carbohydrate active -transport system, catalyzes the phosphorylation of incoming sugar substrates concomitant with their translocation across the cell membrane.</text>
</comment>
<keyword evidence="3 9" id="KW-1003">Cell membrane</keyword>
<dbReference type="PANTHER" id="PTHR33989">
    <property type="match status" value="1"/>
</dbReference>
<feature type="transmembrane region" description="Helical" evidence="10">
    <location>
        <begin position="305"/>
        <end position="324"/>
    </location>
</feature>
<dbReference type="Proteomes" id="UP000452141">
    <property type="component" value="Unassembled WGS sequence"/>
</dbReference>
<comment type="subcellular location">
    <subcellularLocation>
        <location evidence="1">Cell membrane</location>
        <topology evidence="1">Multi-pass membrane protein</topology>
    </subcellularLocation>
</comment>
<feature type="transmembrane region" description="Helical" evidence="10">
    <location>
        <begin position="362"/>
        <end position="390"/>
    </location>
</feature>
<keyword evidence="8 9" id="KW-0472">Membrane</keyword>
<dbReference type="EMBL" id="VUMW01000009">
    <property type="protein sequence ID" value="MST79759.1"/>
    <property type="molecule type" value="Genomic_DNA"/>
</dbReference>
<dbReference type="GO" id="GO:0005886">
    <property type="term" value="C:plasma membrane"/>
    <property type="evidence" value="ECO:0007669"/>
    <property type="project" value="UniProtKB-SubCell"/>
</dbReference>
<dbReference type="NCBIfam" id="TIGR00410">
    <property type="entry name" value="lacE"/>
    <property type="match status" value="1"/>
</dbReference>
<gene>
    <name evidence="12" type="primary">celB</name>
    <name evidence="12" type="ORF">FYJ61_04590</name>
</gene>
<dbReference type="GO" id="GO:0008982">
    <property type="term" value="F:protein-N(PI)-phosphohistidine-sugar phosphotransferase activity"/>
    <property type="evidence" value="ECO:0007669"/>
    <property type="project" value="UniProtKB-UniRule"/>
</dbReference>
<dbReference type="InterPro" id="IPR004501">
    <property type="entry name" value="PTS_EIIC_3"/>
</dbReference>
<feature type="transmembrane region" description="Helical" evidence="10">
    <location>
        <begin position="108"/>
        <end position="127"/>
    </location>
</feature>
<evidence type="ECO:0000256" key="5">
    <source>
        <dbReference type="ARBA" id="ARBA00022683"/>
    </source>
</evidence>
<keyword evidence="6 10" id="KW-0812">Transmembrane</keyword>
<feature type="transmembrane region" description="Helical" evidence="10">
    <location>
        <begin position="410"/>
        <end position="431"/>
    </location>
</feature>
<dbReference type="PANTHER" id="PTHR33989:SF8">
    <property type="entry name" value="PERMEASE IIC COMPONENT"/>
    <property type="match status" value="1"/>
</dbReference>
<keyword evidence="2 9" id="KW-0813">Transport</keyword>
<dbReference type="AlphaFoldDB" id="A0A844FN62"/>
<dbReference type="PROSITE" id="PS51105">
    <property type="entry name" value="PTS_EIIC_TYPE_3"/>
    <property type="match status" value="1"/>
</dbReference>
<dbReference type="InterPro" id="IPR003352">
    <property type="entry name" value="PTS_EIIC"/>
</dbReference>
<dbReference type="GO" id="GO:0009401">
    <property type="term" value="P:phosphoenolpyruvate-dependent sugar phosphotransferase system"/>
    <property type="evidence" value="ECO:0007669"/>
    <property type="project" value="UniProtKB-KW"/>
</dbReference>
<dbReference type="InterPro" id="IPR051088">
    <property type="entry name" value="PTS_Sugar-EIIC/EIIB"/>
</dbReference>
<feature type="transmembrane region" description="Helical" evidence="10">
    <location>
        <begin position="206"/>
        <end position="229"/>
    </location>
</feature>
<feature type="transmembrane region" description="Helical" evidence="10">
    <location>
        <begin position="249"/>
        <end position="267"/>
    </location>
</feature>
<evidence type="ECO:0000256" key="4">
    <source>
        <dbReference type="ARBA" id="ARBA00022597"/>
    </source>
</evidence>
<feature type="domain" description="PTS EIIC type-3" evidence="11">
    <location>
        <begin position="8"/>
        <end position="430"/>
    </location>
</feature>
<evidence type="ECO:0000256" key="6">
    <source>
        <dbReference type="ARBA" id="ARBA00022692"/>
    </source>
</evidence>
<name>A0A844FN62_9LACO</name>
<accession>A0A844FN62</accession>
<dbReference type="Pfam" id="PF02378">
    <property type="entry name" value="PTS_EIIC"/>
    <property type="match status" value="1"/>
</dbReference>
<dbReference type="NCBIfam" id="NF007157">
    <property type="entry name" value="PRK09592.1"/>
    <property type="match status" value="1"/>
</dbReference>
<evidence type="ECO:0000259" key="11">
    <source>
        <dbReference type="PROSITE" id="PS51105"/>
    </source>
</evidence>
<keyword evidence="5" id="KW-0598">Phosphotransferase system</keyword>
<feature type="transmembrane region" description="Helical" evidence="10">
    <location>
        <begin position="31"/>
        <end position="55"/>
    </location>
</feature>
<dbReference type="InterPro" id="IPR004796">
    <property type="entry name" value="PTS_IIC_cello"/>
</dbReference>
<evidence type="ECO:0000256" key="8">
    <source>
        <dbReference type="ARBA" id="ARBA00023136"/>
    </source>
</evidence>
<dbReference type="RefSeq" id="WP_154486752.1">
    <property type="nucleotide sequence ID" value="NZ_JAQYAR010000092.1"/>
</dbReference>
<evidence type="ECO:0000256" key="7">
    <source>
        <dbReference type="ARBA" id="ARBA00022989"/>
    </source>
</evidence>
<evidence type="ECO:0000313" key="12">
    <source>
        <dbReference type="EMBL" id="MST79759.1"/>
    </source>
</evidence>
<comment type="caution">
    <text evidence="12">The sequence shown here is derived from an EMBL/GenBank/DDBJ whole genome shotgun (WGS) entry which is preliminary data.</text>
</comment>
<organism evidence="12 13">
    <name type="scientific">Lactobacillus equicursoris</name>
    <dbReference type="NCBI Taxonomy" id="420645"/>
    <lineage>
        <taxon>Bacteria</taxon>
        <taxon>Bacillati</taxon>
        <taxon>Bacillota</taxon>
        <taxon>Bacilli</taxon>
        <taxon>Lactobacillales</taxon>
        <taxon>Lactobacillaceae</taxon>
        <taxon>Lactobacillus</taxon>
    </lineage>
</organism>
<feature type="transmembrane region" description="Helical" evidence="10">
    <location>
        <begin position="166"/>
        <end position="185"/>
    </location>
</feature>
<dbReference type="PIRSF" id="PIRSF006351">
    <property type="entry name" value="PTS_EIIC-Cellobiose"/>
    <property type="match status" value="1"/>
</dbReference>
<evidence type="ECO:0000256" key="10">
    <source>
        <dbReference type="SAM" id="Phobius"/>
    </source>
</evidence>